<evidence type="ECO:0000313" key="2">
    <source>
        <dbReference type="Proteomes" id="UP001548189"/>
    </source>
</evidence>
<sequence>RTVTKKFWRQSPALVACLPYQHVTTYQDKITHYQHSPPVSASDTFYSGIKKLNFFKLLLGFLS</sequence>
<dbReference type="RefSeq" id="WP_353898203.1">
    <property type="nucleotide sequence ID" value="NZ_JBEVCJ010000136.1"/>
</dbReference>
<protein>
    <submittedName>
        <fullName evidence="1">Uncharacterized protein</fullName>
    </submittedName>
</protein>
<accession>A0ABV2C0B8</accession>
<keyword evidence="2" id="KW-1185">Reference proteome</keyword>
<feature type="non-terminal residue" evidence="1">
    <location>
        <position position="1"/>
    </location>
</feature>
<comment type="caution">
    <text evidence="1">The sequence shown here is derived from an EMBL/GenBank/DDBJ whole genome shotgun (WGS) entry which is preliminary data.</text>
</comment>
<name>A0ABV2C0B8_9GAMM</name>
<dbReference type="EMBL" id="JBEVCJ010000136">
    <property type="protein sequence ID" value="MET1257622.1"/>
    <property type="molecule type" value="Genomic_DNA"/>
</dbReference>
<proteinExistence type="predicted"/>
<evidence type="ECO:0000313" key="1">
    <source>
        <dbReference type="EMBL" id="MET1257622.1"/>
    </source>
</evidence>
<reference evidence="1 2" key="1">
    <citation type="submission" date="2024-06" db="EMBL/GenBank/DDBJ databases">
        <authorList>
            <person name="Li F."/>
        </authorList>
    </citation>
    <scope>NUCLEOTIDE SEQUENCE [LARGE SCALE GENOMIC DNA]</scope>
    <source>
        <strain evidence="1 2">GXAS 311</strain>
    </source>
</reference>
<gene>
    <name evidence="1" type="ORF">ABVT43_20995</name>
</gene>
<organism evidence="1 2">
    <name type="scientific">Aliikangiella maris</name>
    <dbReference type="NCBI Taxonomy" id="3162458"/>
    <lineage>
        <taxon>Bacteria</taxon>
        <taxon>Pseudomonadati</taxon>
        <taxon>Pseudomonadota</taxon>
        <taxon>Gammaproteobacteria</taxon>
        <taxon>Oceanospirillales</taxon>
        <taxon>Pleioneaceae</taxon>
        <taxon>Aliikangiella</taxon>
    </lineage>
</organism>
<dbReference type="Proteomes" id="UP001548189">
    <property type="component" value="Unassembled WGS sequence"/>
</dbReference>